<dbReference type="Proteomes" id="UP001310386">
    <property type="component" value="Unassembled WGS sequence"/>
</dbReference>
<organism evidence="1 2">
    <name type="scientific">Ferviditalea candida</name>
    <dbReference type="NCBI Taxonomy" id="3108399"/>
    <lineage>
        <taxon>Bacteria</taxon>
        <taxon>Bacillati</taxon>
        <taxon>Bacillota</taxon>
        <taxon>Bacilli</taxon>
        <taxon>Bacillales</taxon>
        <taxon>Paenibacillaceae</taxon>
        <taxon>Ferviditalea</taxon>
    </lineage>
</organism>
<dbReference type="RefSeq" id="WP_371752452.1">
    <property type="nucleotide sequence ID" value="NZ_JAYJLD010000001.1"/>
</dbReference>
<evidence type="ECO:0000313" key="1">
    <source>
        <dbReference type="EMBL" id="MEB3100355.1"/>
    </source>
</evidence>
<reference evidence="1" key="1">
    <citation type="submission" date="2023-12" db="EMBL/GenBank/DDBJ databases">
        <title>Fervidustalea candida gen. nov., sp. nov., a novel member of the family Paenibacillaceae isolated from a geothermal area.</title>
        <authorList>
            <person name="Li W.-J."/>
            <person name="Jiao J.-Y."/>
            <person name="Chen Y."/>
        </authorList>
    </citation>
    <scope>NUCLEOTIDE SEQUENCE</scope>
    <source>
        <strain evidence="1">SYSU GA230002</strain>
    </source>
</reference>
<sequence>MLEIRRTEAKSAKEAWYRKDVLVIDPNTKLFHVYPLSNAWVTDEYSADSLAGLIGFMDEESIIYVADMGLPA</sequence>
<name>A0ABU5ZCX0_9BACL</name>
<keyword evidence="2" id="KW-1185">Reference proteome</keyword>
<evidence type="ECO:0000313" key="2">
    <source>
        <dbReference type="Proteomes" id="UP001310386"/>
    </source>
</evidence>
<comment type="caution">
    <text evidence="1">The sequence shown here is derived from an EMBL/GenBank/DDBJ whole genome shotgun (WGS) entry which is preliminary data.</text>
</comment>
<protein>
    <submittedName>
        <fullName evidence="1">Uncharacterized protein</fullName>
    </submittedName>
</protein>
<dbReference type="EMBL" id="JAYJLD010000001">
    <property type="protein sequence ID" value="MEB3100355.1"/>
    <property type="molecule type" value="Genomic_DNA"/>
</dbReference>
<proteinExistence type="predicted"/>
<gene>
    <name evidence="1" type="ORF">VF724_01610</name>
</gene>
<accession>A0ABU5ZCX0</accession>